<dbReference type="InterPro" id="IPR057286">
    <property type="entry name" value="PUA_NSUN2"/>
</dbReference>
<dbReference type="OrthoDB" id="6093671at2759"/>
<feature type="region of interest" description="Disordered" evidence="1">
    <location>
        <begin position="66"/>
        <end position="103"/>
    </location>
</feature>
<organism evidence="3 4">
    <name type="scientific">Grifola frondosa</name>
    <name type="common">Maitake</name>
    <name type="synonym">Polyporus frondosus</name>
    <dbReference type="NCBI Taxonomy" id="5627"/>
    <lineage>
        <taxon>Eukaryota</taxon>
        <taxon>Fungi</taxon>
        <taxon>Dikarya</taxon>
        <taxon>Basidiomycota</taxon>
        <taxon>Agaricomycotina</taxon>
        <taxon>Agaricomycetes</taxon>
        <taxon>Polyporales</taxon>
        <taxon>Grifolaceae</taxon>
        <taxon>Grifola</taxon>
    </lineage>
</organism>
<reference evidence="3 4" key="1">
    <citation type="submission" date="2016-03" db="EMBL/GenBank/DDBJ databases">
        <title>Whole genome sequencing of Grifola frondosa 9006-11.</title>
        <authorList>
            <person name="Min B."/>
            <person name="Park H."/>
            <person name="Kim J.-G."/>
            <person name="Cho H."/>
            <person name="Oh Y.-L."/>
            <person name="Kong W.-S."/>
            <person name="Choi I.-G."/>
        </authorList>
    </citation>
    <scope>NUCLEOTIDE SEQUENCE [LARGE SCALE GENOMIC DNA]</scope>
    <source>
        <strain evidence="3 4">9006-11</strain>
    </source>
</reference>
<proteinExistence type="predicted"/>
<comment type="caution">
    <text evidence="3">The sequence shown here is derived from an EMBL/GenBank/DDBJ whole genome shotgun (WGS) entry which is preliminary data.</text>
</comment>
<protein>
    <recommendedName>
        <fullName evidence="2">RNA cytosine-C(5)-methyltransferase NSUN2-like PUA domain-containing protein</fullName>
    </recommendedName>
</protein>
<name>A0A1C7LPX4_GRIFR</name>
<dbReference type="Pfam" id="PF25378">
    <property type="entry name" value="PUA_NSUN2"/>
    <property type="match status" value="1"/>
</dbReference>
<dbReference type="Proteomes" id="UP000092993">
    <property type="component" value="Unassembled WGS sequence"/>
</dbReference>
<dbReference type="STRING" id="5627.A0A1C7LPX4"/>
<evidence type="ECO:0000259" key="2">
    <source>
        <dbReference type="Pfam" id="PF25378"/>
    </source>
</evidence>
<gene>
    <name evidence="3" type="ORF">A0H81_13282</name>
</gene>
<feature type="domain" description="RNA cytosine-C(5)-methyltransferase NSUN2-like PUA" evidence="2">
    <location>
        <begin position="6"/>
        <end position="57"/>
    </location>
</feature>
<keyword evidence="4" id="KW-1185">Reference proteome</keyword>
<dbReference type="AlphaFoldDB" id="A0A1C7LPX4"/>
<dbReference type="EMBL" id="LUGG01000027">
    <property type="protein sequence ID" value="OBZ66690.1"/>
    <property type="molecule type" value="Genomic_DNA"/>
</dbReference>
<sequence>MIESKSNGSYVVRFQPGHIDGATLSHELVLPIWKSNVSVTLMLDKRAKSALSLRLFGEDITTAAREANEQKKQITGTSGTPVPEDDVVSSAPDMAIDSVVDDE</sequence>
<evidence type="ECO:0000256" key="1">
    <source>
        <dbReference type="SAM" id="MobiDB-lite"/>
    </source>
</evidence>
<accession>A0A1C7LPX4</accession>
<evidence type="ECO:0000313" key="4">
    <source>
        <dbReference type="Proteomes" id="UP000092993"/>
    </source>
</evidence>
<evidence type="ECO:0000313" key="3">
    <source>
        <dbReference type="EMBL" id="OBZ66690.1"/>
    </source>
</evidence>